<sequence length="412" mass="43047">ALSSPLATPSMSSSPAYSPPLPAAVAPLPPPMMTSAAPPFVPSAAVSTIAPAPAPAPAPVTPSAFSTSLPPFSAPPPLSSTAGPGLPAPPPTGPPISGFSVSSTYDITRGHAGRAPQSPLMPSFSAPPVRGVLTDPITQQAAFSSPLAPGTGSGSAITFPEEHEDPRVSTVQGGAPSGGLWGFIKGVAENPMVKSVLDKTKHSVESMITTLDPGMVPYIKTGGELDIVVTSNKDVKVAAIRDAFQEVFGMAVVTGEAAQSNIAPQPVGYAAGLKGAQERIDSLRRTGVIHEKQPAVSVESFIEELLPDKWFDIGCLIIEDPVHGIHLEAFTQATPVPLQYVQQAKSLTPQDYNLRWSGLLVTVGEVLEKNLLNVNRTDWHVVFTGMSRRQMIYSAAKALAGMYKQHLPPRTV</sequence>
<dbReference type="InterPro" id="IPR026534">
    <property type="entry name" value="PRRC1"/>
</dbReference>
<keyword evidence="3" id="KW-0333">Golgi apparatus</keyword>
<reference evidence="6" key="1">
    <citation type="submission" date="2019-09" db="EMBL/GenBank/DDBJ databases">
        <title>Bird 10,000 Genomes (B10K) Project - Family phase.</title>
        <authorList>
            <person name="Zhang G."/>
        </authorList>
    </citation>
    <scope>NUCLEOTIDE SEQUENCE</scope>
    <source>
        <strain evidence="6">B10K-DU-001-08</strain>
        <tissue evidence="6">Muscle</tissue>
    </source>
</reference>
<feature type="compositionally biased region" description="Pro residues" evidence="4">
    <location>
        <begin position="17"/>
        <end position="32"/>
    </location>
</feature>
<dbReference type="OrthoDB" id="4968544at2759"/>
<evidence type="ECO:0000256" key="4">
    <source>
        <dbReference type="SAM" id="MobiDB-lite"/>
    </source>
</evidence>
<feature type="region of interest" description="Disordered" evidence="4">
    <location>
        <begin position="53"/>
        <end position="103"/>
    </location>
</feature>
<evidence type="ECO:0000256" key="1">
    <source>
        <dbReference type="ARBA" id="ARBA00004555"/>
    </source>
</evidence>
<gene>
    <name evidence="6" type="primary">Prrc1</name>
    <name evidence="6" type="ORF">PENPIL_R14566</name>
</gene>
<feature type="region of interest" description="Disordered" evidence="4">
    <location>
        <begin position="1"/>
        <end position="39"/>
    </location>
</feature>
<keyword evidence="7" id="KW-1185">Reference proteome</keyword>
<accession>A0A851NGI7</accession>
<dbReference type="SUPFAM" id="SSF52972">
    <property type="entry name" value="ITPase-like"/>
    <property type="match status" value="1"/>
</dbReference>
<feature type="non-terminal residue" evidence="6">
    <location>
        <position position="1"/>
    </location>
</feature>
<dbReference type="InterPro" id="IPR026533">
    <property type="entry name" value="NTPase/PRRC1"/>
</dbReference>
<dbReference type="Gene3D" id="3.90.950.10">
    <property type="match status" value="1"/>
</dbReference>
<feature type="compositionally biased region" description="Low complexity" evidence="4">
    <location>
        <begin position="1"/>
        <end position="16"/>
    </location>
</feature>
<dbReference type="Proteomes" id="UP000613066">
    <property type="component" value="Unassembled WGS sequence"/>
</dbReference>
<dbReference type="GO" id="GO:0034237">
    <property type="term" value="F:protein kinase A regulatory subunit binding"/>
    <property type="evidence" value="ECO:0007669"/>
    <property type="project" value="TreeGrafter"/>
</dbReference>
<dbReference type="FunFam" id="3.90.950.10:FF:000006">
    <property type="entry name" value="PRRC1 isoform 1"/>
    <property type="match status" value="1"/>
</dbReference>
<evidence type="ECO:0000256" key="2">
    <source>
        <dbReference type="ARBA" id="ARBA00010298"/>
    </source>
</evidence>
<dbReference type="PANTHER" id="PTHR23276:SF2">
    <property type="entry name" value="PROTEIN PRRC1"/>
    <property type="match status" value="1"/>
</dbReference>
<comment type="subcellular location">
    <subcellularLocation>
        <location evidence="1">Golgi apparatus</location>
    </subcellularLocation>
</comment>
<evidence type="ECO:0000313" key="7">
    <source>
        <dbReference type="Proteomes" id="UP000613066"/>
    </source>
</evidence>
<feature type="compositionally biased region" description="Low complexity" evidence="4">
    <location>
        <begin position="61"/>
        <end position="71"/>
    </location>
</feature>
<dbReference type="GO" id="GO:0005794">
    <property type="term" value="C:Golgi apparatus"/>
    <property type="evidence" value="ECO:0007669"/>
    <property type="project" value="UniProtKB-SubCell"/>
</dbReference>
<evidence type="ECO:0000259" key="5">
    <source>
        <dbReference type="Pfam" id="PF01931"/>
    </source>
</evidence>
<dbReference type="InterPro" id="IPR029001">
    <property type="entry name" value="ITPase-like_fam"/>
</dbReference>
<comment type="caution">
    <text evidence="6">The sequence shown here is derived from an EMBL/GenBank/DDBJ whole genome shotgun (WGS) entry which is preliminary data.</text>
</comment>
<dbReference type="Pfam" id="PF01931">
    <property type="entry name" value="NTPase_I-T"/>
    <property type="match status" value="1"/>
</dbReference>
<feature type="region of interest" description="Disordered" evidence="4">
    <location>
        <begin position="143"/>
        <end position="174"/>
    </location>
</feature>
<dbReference type="AlphaFoldDB" id="A0A851NGI7"/>
<evidence type="ECO:0000313" key="6">
    <source>
        <dbReference type="EMBL" id="NXC37845.1"/>
    </source>
</evidence>
<proteinExistence type="inferred from homology"/>
<organism evidence="6 7">
    <name type="scientific">Penelope pileata</name>
    <dbReference type="NCBI Taxonomy" id="1118817"/>
    <lineage>
        <taxon>Eukaryota</taxon>
        <taxon>Metazoa</taxon>
        <taxon>Chordata</taxon>
        <taxon>Craniata</taxon>
        <taxon>Vertebrata</taxon>
        <taxon>Euteleostomi</taxon>
        <taxon>Archelosauria</taxon>
        <taxon>Archosauria</taxon>
        <taxon>Dinosauria</taxon>
        <taxon>Saurischia</taxon>
        <taxon>Theropoda</taxon>
        <taxon>Coelurosauria</taxon>
        <taxon>Aves</taxon>
        <taxon>Neognathae</taxon>
        <taxon>Galloanserae</taxon>
        <taxon>Galliformes</taxon>
        <taxon>Cracidae</taxon>
        <taxon>Penelope</taxon>
    </lineage>
</organism>
<feature type="domain" description="Non-canonical purine NTP phosphatase/PRRC1" evidence="5">
    <location>
        <begin position="231"/>
        <end position="344"/>
    </location>
</feature>
<comment type="similarity">
    <text evidence="2">Belongs to the PRRC1 family.</text>
</comment>
<evidence type="ECO:0000256" key="3">
    <source>
        <dbReference type="ARBA" id="ARBA00023034"/>
    </source>
</evidence>
<protein>
    <submittedName>
        <fullName evidence="6">PRRC1 protein</fullName>
    </submittedName>
</protein>
<dbReference type="EMBL" id="WBMW01000139">
    <property type="protein sequence ID" value="NXC37845.1"/>
    <property type="molecule type" value="Genomic_DNA"/>
</dbReference>
<dbReference type="PANTHER" id="PTHR23276">
    <property type="entry name" value="PROTEIN PRRC1"/>
    <property type="match status" value="1"/>
</dbReference>
<name>A0A851NGI7_9GALL</name>
<feature type="non-terminal residue" evidence="6">
    <location>
        <position position="412"/>
    </location>
</feature>